<dbReference type="GO" id="GO:0046872">
    <property type="term" value="F:metal ion binding"/>
    <property type="evidence" value="ECO:0007669"/>
    <property type="project" value="UniProtKB-KW"/>
</dbReference>
<dbReference type="PANTHER" id="PTHR47366">
    <property type="entry name" value="TWO-ON-TWO HEMOGLOBIN-3"/>
    <property type="match status" value="1"/>
</dbReference>
<evidence type="ECO:0000313" key="6">
    <source>
        <dbReference type="Proteomes" id="UP000683428"/>
    </source>
</evidence>
<dbReference type="PANTHER" id="PTHR47366:SF1">
    <property type="entry name" value="TWO-ON-TWO HEMOGLOBIN-3"/>
    <property type="match status" value="1"/>
</dbReference>
<accession>A0A975XUP9</accession>
<evidence type="ECO:0000256" key="2">
    <source>
        <dbReference type="ARBA" id="ARBA00022617"/>
    </source>
</evidence>
<dbReference type="GO" id="GO:0019825">
    <property type="term" value="F:oxygen binding"/>
    <property type="evidence" value="ECO:0007669"/>
    <property type="project" value="InterPro"/>
</dbReference>
<dbReference type="InterPro" id="IPR019795">
    <property type="entry name" value="Globin_bac-like_CS"/>
</dbReference>
<evidence type="ECO:0000313" key="5">
    <source>
        <dbReference type="EMBL" id="QWT49009.1"/>
    </source>
</evidence>
<evidence type="ECO:0000256" key="4">
    <source>
        <dbReference type="ARBA" id="ARBA00023004"/>
    </source>
</evidence>
<dbReference type="RefSeq" id="WP_216128164.1">
    <property type="nucleotide sequence ID" value="NZ_CP064782.1"/>
</dbReference>
<dbReference type="InterPro" id="IPR044203">
    <property type="entry name" value="GlbO/GLB3-like"/>
</dbReference>
<name>A0A975XUP9_9RHOO</name>
<sequence>MEEQTPYDMIGGEAPLRALVDRFYDLMLLEPEFALLRSLHPEDLSEARNRLFWFLSGWLGGPQLYMERFGHPRLRARHLPFSIGEAERDQWVKCMVRAMEEMDVSEGLRLRLGVNFFKTADFMRNRDNKIVIGPSDNP</sequence>
<reference evidence="5" key="1">
    <citation type="submission" date="2020-11" db="EMBL/GenBank/DDBJ databases">
        <title>Azospira inquinata sp. nov.</title>
        <authorList>
            <person name="Moe W.M."/>
            <person name="Mikes M.C."/>
        </authorList>
    </citation>
    <scope>NUCLEOTIDE SEQUENCE</scope>
    <source>
        <strain evidence="5">Azo-3</strain>
    </source>
</reference>
<keyword evidence="6" id="KW-1185">Reference proteome</keyword>
<dbReference type="CDD" id="cd14773">
    <property type="entry name" value="TrHb2_PhHbO-like_O"/>
    <property type="match status" value="1"/>
</dbReference>
<dbReference type="InterPro" id="IPR001486">
    <property type="entry name" value="Hemoglobin_trunc"/>
</dbReference>
<dbReference type="EMBL" id="CP064782">
    <property type="protein sequence ID" value="QWT49009.1"/>
    <property type="molecule type" value="Genomic_DNA"/>
</dbReference>
<evidence type="ECO:0000256" key="1">
    <source>
        <dbReference type="ARBA" id="ARBA00022448"/>
    </source>
</evidence>
<proteinExistence type="predicted"/>
<dbReference type="KEGG" id="aiq:Azoinq_14525"/>
<organism evidence="5 6">
    <name type="scientific">Azospira inquinata</name>
    <dbReference type="NCBI Taxonomy" id="2785627"/>
    <lineage>
        <taxon>Bacteria</taxon>
        <taxon>Pseudomonadati</taxon>
        <taxon>Pseudomonadota</taxon>
        <taxon>Betaproteobacteria</taxon>
        <taxon>Rhodocyclales</taxon>
        <taxon>Rhodocyclaceae</taxon>
        <taxon>Azospira</taxon>
    </lineage>
</organism>
<keyword evidence="4" id="KW-0408">Iron</keyword>
<dbReference type="Proteomes" id="UP000683428">
    <property type="component" value="Chromosome"/>
</dbReference>
<protein>
    <submittedName>
        <fullName evidence="5">Group II truncated hemoglobin</fullName>
    </submittedName>
</protein>
<keyword evidence="1" id="KW-0813">Transport</keyword>
<dbReference type="PROSITE" id="PS01213">
    <property type="entry name" value="GLOBIN_FAM_2"/>
    <property type="match status" value="1"/>
</dbReference>
<gene>
    <name evidence="5" type="ORF">Azoinq_14525</name>
</gene>
<dbReference type="Pfam" id="PF01152">
    <property type="entry name" value="Bac_globin"/>
    <property type="match status" value="1"/>
</dbReference>
<dbReference type="AlphaFoldDB" id="A0A975XUP9"/>
<evidence type="ECO:0000256" key="3">
    <source>
        <dbReference type="ARBA" id="ARBA00022723"/>
    </source>
</evidence>
<keyword evidence="3" id="KW-0479">Metal-binding</keyword>
<dbReference type="GO" id="GO:0005344">
    <property type="term" value="F:oxygen carrier activity"/>
    <property type="evidence" value="ECO:0007669"/>
    <property type="project" value="InterPro"/>
</dbReference>
<keyword evidence="2" id="KW-0349">Heme</keyword>